<dbReference type="RefSeq" id="WP_006986073.1">
    <property type="nucleotide sequence ID" value="NZ_CABMOK010000120.1"/>
</dbReference>
<keyword evidence="2" id="KW-1185">Reference proteome</keyword>
<protein>
    <submittedName>
        <fullName evidence="1">Uncharacterized protein</fullName>
    </submittedName>
</protein>
<name>A0A381E163_9GAMM</name>
<evidence type="ECO:0000313" key="1">
    <source>
        <dbReference type="EMBL" id="SUX19549.1"/>
    </source>
</evidence>
<accession>A0A381E163</accession>
<dbReference type="EMBL" id="UFUW01000001">
    <property type="protein sequence ID" value="SUX19549.1"/>
    <property type="molecule type" value="Genomic_DNA"/>
</dbReference>
<gene>
    <name evidence="1" type="ORF">NCTC13294_00540</name>
</gene>
<sequence>MPIPYRQRIQDWCTQNNITIPPGFYRHPASRYAAIDLAFEPPKLIATTWFKQEDLLYYLTHNAGRHYRILDFKERCELIWHDSRPHRSQSL</sequence>
<dbReference type="Proteomes" id="UP000254572">
    <property type="component" value="Unassembled WGS sequence"/>
</dbReference>
<proteinExistence type="predicted"/>
<organism evidence="1 2">
    <name type="scientific">Cardiobacterium valvarum</name>
    <dbReference type="NCBI Taxonomy" id="194702"/>
    <lineage>
        <taxon>Bacteria</taxon>
        <taxon>Pseudomonadati</taxon>
        <taxon>Pseudomonadota</taxon>
        <taxon>Gammaproteobacteria</taxon>
        <taxon>Cardiobacteriales</taxon>
        <taxon>Cardiobacteriaceae</taxon>
        <taxon>Cardiobacterium</taxon>
    </lineage>
</organism>
<evidence type="ECO:0000313" key="2">
    <source>
        <dbReference type="Proteomes" id="UP000254572"/>
    </source>
</evidence>
<dbReference type="OrthoDB" id="7062547at2"/>
<reference evidence="1 2" key="1">
    <citation type="submission" date="2018-06" db="EMBL/GenBank/DDBJ databases">
        <authorList>
            <consortium name="Pathogen Informatics"/>
            <person name="Doyle S."/>
        </authorList>
    </citation>
    <scope>NUCLEOTIDE SEQUENCE [LARGE SCALE GENOMIC DNA]</scope>
    <source>
        <strain evidence="1 2">NCTC13294</strain>
    </source>
</reference>
<dbReference type="AlphaFoldDB" id="A0A381E163"/>